<dbReference type="InterPro" id="IPR001633">
    <property type="entry name" value="EAL_dom"/>
</dbReference>
<feature type="domain" description="PAS" evidence="2">
    <location>
        <begin position="194"/>
        <end position="238"/>
    </location>
</feature>
<dbReference type="InterPro" id="IPR052155">
    <property type="entry name" value="Biofilm_reg_signaling"/>
</dbReference>
<dbReference type="InterPro" id="IPR013656">
    <property type="entry name" value="PAS_4"/>
</dbReference>
<dbReference type="FunFam" id="3.30.70.270:FF:000001">
    <property type="entry name" value="Diguanylate cyclase domain protein"/>
    <property type="match status" value="1"/>
</dbReference>
<evidence type="ECO:0000256" key="1">
    <source>
        <dbReference type="ARBA" id="ARBA00001946"/>
    </source>
</evidence>
<dbReference type="CDD" id="cd00130">
    <property type="entry name" value="PAS"/>
    <property type="match status" value="3"/>
</dbReference>
<comment type="cofactor">
    <cofactor evidence="1">
        <name>Mg(2+)</name>
        <dbReference type="ChEBI" id="CHEBI:18420"/>
    </cofactor>
</comment>
<dbReference type="Gene3D" id="3.30.70.270">
    <property type="match status" value="1"/>
</dbReference>
<evidence type="ECO:0000259" key="4">
    <source>
        <dbReference type="PROSITE" id="PS50883"/>
    </source>
</evidence>
<dbReference type="GO" id="GO:0003824">
    <property type="term" value="F:catalytic activity"/>
    <property type="evidence" value="ECO:0007669"/>
    <property type="project" value="UniProtKB-ARBA"/>
</dbReference>
<evidence type="ECO:0000259" key="3">
    <source>
        <dbReference type="PROSITE" id="PS50113"/>
    </source>
</evidence>
<feature type="domain" description="PAS" evidence="2">
    <location>
        <begin position="615"/>
        <end position="688"/>
    </location>
</feature>
<dbReference type="SMART" id="SM00086">
    <property type="entry name" value="PAC"/>
    <property type="match status" value="4"/>
</dbReference>
<dbReference type="CDD" id="cd01949">
    <property type="entry name" value="GGDEF"/>
    <property type="match status" value="1"/>
</dbReference>
<dbReference type="Pfam" id="PF00989">
    <property type="entry name" value="PAS"/>
    <property type="match status" value="1"/>
</dbReference>
<feature type="domain" description="PAS" evidence="2">
    <location>
        <begin position="64"/>
        <end position="117"/>
    </location>
</feature>
<dbReference type="Pfam" id="PF13426">
    <property type="entry name" value="PAS_9"/>
    <property type="match status" value="2"/>
</dbReference>
<dbReference type="Pfam" id="PF08448">
    <property type="entry name" value="PAS_4"/>
    <property type="match status" value="1"/>
</dbReference>
<dbReference type="InterPro" id="IPR000014">
    <property type="entry name" value="PAS"/>
</dbReference>
<dbReference type="PROSITE" id="PS50883">
    <property type="entry name" value="EAL"/>
    <property type="match status" value="1"/>
</dbReference>
<dbReference type="SMART" id="SM00267">
    <property type="entry name" value="GGDEF"/>
    <property type="match status" value="1"/>
</dbReference>
<dbReference type="SUPFAM" id="SSF141868">
    <property type="entry name" value="EAL domain-like"/>
    <property type="match status" value="1"/>
</dbReference>
<reference evidence="7" key="1">
    <citation type="submission" date="2020-01" db="EMBL/GenBank/DDBJ databases">
        <title>'Steroidobacter agaridevorans' sp. nov., agar-degrading bacteria isolated from rhizosphere soils.</title>
        <authorList>
            <person name="Ikenaga M."/>
            <person name="Kataoka M."/>
            <person name="Murouchi A."/>
            <person name="Katsuragi S."/>
            <person name="Sakai M."/>
        </authorList>
    </citation>
    <scope>NUCLEOTIDE SEQUENCE [LARGE SCALE GENOMIC DNA]</scope>
    <source>
        <strain evidence="7">YU21-B</strain>
    </source>
</reference>
<dbReference type="InterPro" id="IPR001610">
    <property type="entry name" value="PAC"/>
</dbReference>
<dbReference type="PANTHER" id="PTHR44757:SF4">
    <property type="entry name" value="DIGUANYLATE CYCLASE DGCE-RELATED"/>
    <property type="match status" value="1"/>
</dbReference>
<dbReference type="SMART" id="SM00052">
    <property type="entry name" value="EAL"/>
    <property type="match status" value="1"/>
</dbReference>
<dbReference type="InterPro" id="IPR013767">
    <property type="entry name" value="PAS_fold"/>
</dbReference>
<dbReference type="InterPro" id="IPR003018">
    <property type="entry name" value="GAF"/>
</dbReference>
<dbReference type="NCBIfam" id="TIGR00229">
    <property type="entry name" value="sensory_box"/>
    <property type="match status" value="4"/>
</dbReference>
<dbReference type="Pfam" id="PF00990">
    <property type="entry name" value="GGDEF"/>
    <property type="match status" value="1"/>
</dbReference>
<keyword evidence="7" id="KW-1185">Reference proteome</keyword>
<dbReference type="InterPro" id="IPR035919">
    <property type="entry name" value="EAL_sf"/>
</dbReference>
<dbReference type="Proteomes" id="UP000445000">
    <property type="component" value="Unassembled WGS sequence"/>
</dbReference>
<dbReference type="EMBL" id="BLJN01000004">
    <property type="protein sequence ID" value="GFE82193.1"/>
    <property type="molecule type" value="Genomic_DNA"/>
</dbReference>
<dbReference type="InterPro" id="IPR000700">
    <property type="entry name" value="PAS-assoc_C"/>
</dbReference>
<dbReference type="Pfam" id="PF13185">
    <property type="entry name" value="GAF_2"/>
    <property type="match status" value="1"/>
</dbReference>
<proteinExistence type="predicted"/>
<dbReference type="PROSITE" id="PS50887">
    <property type="entry name" value="GGDEF"/>
    <property type="match status" value="1"/>
</dbReference>
<dbReference type="Gene3D" id="3.30.450.20">
    <property type="entry name" value="PAS domain"/>
    <property type="match status" value="4"/>
</dbReference>
<dbReference type="InterPro" id="IPR029016">
    <property type="entry name" value="GAF-like_dom_sf"/>
</dbReference>
<feature type="domain" description="PAC" evidence="3">
    <location>
        <begin position="562"/>
        <end position="614"/>
    </location>
</feature>
<dbReference type="SMART" id="SM00065">
    <property type="entry name" value="GAF"/>
    <property type="match status" value="1"/>
</dbReference>
<dbReference type="SUPFAM" id="SSF55785">
    <property type="entry name" value="PYP-like sensor domain (PAS domain)"/>
    <property type="match status" value="4"/>
</dbReference>
<feature type="domain" description="GGDEF" evidence="5">
    <location>
        <begin position="778"/>
        <end position="911"/>
    </location>
</feature>
<gene>
    <name evidence="6" type="ORF">GCM10011487_41930</name>
</gene>
<feature type="domain" description="PAS" evidence="2">
    <location>
        <begin position="490"/>
        <end position="528"/>
    </location>
</feature>
<dbReference type="InterPro" id="IPR043128">
    <property type="entry name" value="Rev_trsase/Diguanyl_cyclase"/>
</dbReference>
<dbReference type="AlphaFoldDB" id="A0A829YH16"/>
<evidence type="ECO:0000313" key="6">
    <source>
        <dbReference type="EMBL" id="GFE82193.1"/>
    </source>
</evidence>
<evidence type="ECO:0000259" key="2">
    <source>
        <dbReference type="PROSITE" id="PS50112"/>
    </source>
</evidence>
<dbReference type="PROSITE" id="PS50113">
    <property type="entry name" value="PAC"/>
    <property type="match status" value="2"/>
</dbReference>
<protein>
    <recommendedName>
        <fullName evidence="8">PAS domain S-box protein</fullName>
    </recommendedName>
</protein>
<dbReference type="Gene3D" id="3.20.20.450">
    <property type="entry name" value="EAL domain"/>
    <property type="match status" value="1"/>
</dbReference>
<dbReference type="PROSITE" id="PS50112">
    <property type="entry name" value="PAS"/>
    <property type="match status" value="4"/>
</dbReference>
<dbReference type="Gene3D" id="3.30.450.40">
    <property type="match status" value="1"/>
</dbReference>
<evidence type="ECO:0000259" key="5">
    <source>
        <dbReference type="PROSITE" id="PS50887"/>
    </source>
</evidence>
<name>A0A829YH16_9GAMM</name>
<evidence type="ECO:0000313" key="7">
    <source>
        <dbReference type="Proteomes" id="UP000445000"/>
    </source>
</evidence>
<dbReference type="SMART" id="SM00091">
    <property type="entry name" value="PAS"/>
    <property type="match status" value="4"/>
</dbReference>
<dbReference type="SUPFAM" id="SSF55781">
    <property type="entry name" value="GAF domain-like"/>
    <property type="match status" value="1"/>
</dbReference>
<dbReference type="PANTHER" id="PTHR44757">
    <property type="entry name" value="DIGUANYLATE CYCLASE DGCP"/>
    <property type="match status" value="1"/>
</dbReference>
<sequence>MHRLLEQQVRDATRSDGELDLGKLLAAIGAAYSKTDEERRGIVRSMQLMSDEATALTRELRESTASQLQAVLDHVKDVIMTVDAAGHIASINATGQRVFGHAESDAIGRPLSFLLPQVTAKQPIAAELEQLAARLDDTQIDLAPHETLGQRADGTQFSAEVAVSKTKMNRREVFVVCLRDTSDRKMAEAALRDSEARYRTLVEHAPEIIVVVDLDQNRLVDVNENAVRFFKMEREALLKSSPDTLCPPHQPDGALSSHANRAQFDRTLAGEAPVLEWMFRDSFGNDIPCEVRWVRLQSHGQRLVRGSITDITERKRSELLAAGERRVFERLAANVDLRITLQAITDVVERVALDCVCAIRMLDDTGKHLNLCSGPRLPAVYAQAMEGIAIAARNGSCAAAVYLQRQVIVADIARDALWENTRDSVLAAGLRSCWSTLIHSSDGRILGTLALYFRTPKSPLRRDFELMSRMTQLAGIAIERRFAENALRDSEARYRRLFDNVMEGVYSSTSDGRFVSVNPALARMIGYSSPGELLALPPASMYRDPAERAAIIATIQRDGEVRNAEFQLQRLDGTVLTVIESARAVRDKSGQLIGYEGTISDISERKRAETAVFEEKEKAQVTLQSIGDGVITTDANGCIETLNPVAENLTGWEAAEAKGKKLQEVFNILNEATREPLENPVTRAIREGQVIAVADHTVLVNRRGQEIAIQDSAAPIRDRSGKIIGAVMVFHDVSKERRLRRALAYQASHDALTGLINRREFENRLNEALLTARSDEGTTHALMYLDLDQFKLVNDTCGHQAGDRLLKQITGLLQTRIRTSDTIARLGGDEFGVLLQDCTADRAAKIADNLRQAIREYRFEWQDGAMNVGVSIGIVEINSASESIASVMAAADVACYAAKDSGRNRVHMYQSGSAPERHREMQWVSRLTRACEENRLELYYQPIVPIGATRDTRGHYELLLRMRGEHGELVQPAEFIPAAERYNVMPMIDRWVVSQALGALAHYRADGDPRHGYTLSINLSGTSLNDDRFLEFLINELQTYDLSPGAVCFEITETAAISNLANVVHFMREFRARGCLFSLDDFGSGLSSFMYLKNLPVDFLKIDGSFIQNVTTDHVDRSMVEAITQIGRAMGLKTVAERVESAEVLKCLADIGVEYAQGIYIAMPESVESLSRITRTHPQLRLVHSA</sequence>
<dbReference type="Pfam" id="PF00563">
    <property type="entry name" value="EAL"/>
    <property type="match status" value="1"/>
</dbReference>
<dbReference type="CDD" id="cd01948">
    <property type="entry name" value="EAL"/>
    <property type="match status" value="1"/>
</dbReference>
<dbReference type="SUPFAM" id="SSF55073">
    <property type="entry name" value="Nucleotide cyclase"/>
    <property type="match status" value="1"/>
</dbReference>
<dbReference type="NCBIfam" id="TIGR00254">
    <property type="entry name" value="GGDEF"/>
    <property type="match status" value="1"/>
</dbReference>
<dbReference type="InterPro" id="IPR035965">
    <property type="entry name" value="PAS-like_dom_sf"/>
</dbReference>
<evidence type="ECO:0008006" key="8">
    <source>
        <dbReference type="Google" id="ProtNLM"/>
    </source>
</evidence>
<dbReference type="InterPro" id="IPR000160">
    <property type="entry name" value="GGDEF_dom"/>
</dbReference>
<organism evidence="6 7">
    <name type="scientific">Steroidobacter agaridevorans</name>
    <dbReference type="NCBI Taxonomy" id="2695856"/>
    <lineage>
        <taxon>Bacteria</taxon>
        <taxon>Pseudomonadati</taxon>
        <taxon>Pseudomonadota</taxon>
        <taxon>Gammaproteobacteria</taxon>
        <taxon>Steroidobacterales</taxon>
        <taxon>Steroidobacteraceae</taxon>
        <taxon>Steroidobacter</taxon>
    </lineage>
</organism>
<feature type="domain" description="PAC" evidence="3">
    <location>
        <begin position="693"/>
        <end position="745"/>
    </location>
</feature>
<dbReference type="RefSeq" id="WP_161813863.1">
    <property type="nucleotide sequence ID" value="NZ_BLJN01000004.1"/>
</dbReference>
<accession>A0A829YH16</accession>
<comment type="caution">
    <text evidence="6">The sequence shown here is derived from an EMBL/GenBank/DDBJ whole genome shotgun (WGS) entry which is preliminary data.</text>
</comment>
<dbReference type="InterPro" id="IPR029787">
    <property type="entry name" value="Nucleotide_cyclase"/>
</dbReference>
<feature type="domain" description="EAL" evidence="4">
    <location>
        <begin position="920"/>
        <end position="1178"/>
    </location>
</feature>